<keyword evidence="4 12" id="KW-0244">Early protein</keyword>
<evidence type="ECO:0000256" key="11">
    <source>
        <dbReference type="ARBA" id="ARBA00023163"/>
    </source>
</evidence>
<keyword evidence="9 12" id="KW-0238">DNA-binding</keyword>
<evidence type="ECO:0000256" key="12">
    <source>
        <dbReference type="HAMAP-Rule" id="MF_04001"/>
    </source>
</evidence>
<comment type="similarity">
    <text evidence="2">Belongs to the papillomaviridae E8^E2C protein family.</text>
</comment>
<comment type="similarity">
    <text evidence="12">Belongs to the papillomaviridae E2 protein family.</text>
</comment>
<dbReference type="HAMAP" id="MF_04001">
    <property type="entry name" value="PPV_E2"/>
    <property type="match status" value="1"/>
</dbReference>
<dbReference type="Gene3D" id="2.170.200.10">
    <property type="entry name" value="Papillomavirus E2 early protein domain"/>
    <property type="match status" value="1"/>
</dbReference>
<dbReference type="Gene3D" id="3.30.70.330">
    <property type="match status" value="1"/>
</dbReference>
<dbReference type="GO" id="GO:0006351">
    <property type="term" value="P:DNA-templated transcription"/>
    <property type="evidence" value="ECO:0007669"/>
    <property type="project" value="UniProtKB-UniRule"/>
</dbReference>
<comment type="subcellular location">
    <subcellularLocation>
        <location evidence="1 12">Host nucleus</location>
    </subcellularLocation>
</comment>
<dbReference type="InterPro" id="IPR042504">
    <property type="entry name" value="Regulatory_protein_E2_N_2"/>
</dbReference>
<keyword evidence="6 12" id="KW-1048">Host nucleus</keyword>
<dbReference type="InterPro" id="IPR000427">
    <property type="entry name" value="Papillomavirus_E2_C"/>
</dbReference>
<feature type="domain" description="Papillomavirus E2 N-terminal" evidence="14">
    <location>
        <begin position="1"/>
        <end position="197"/>
    </location>
</feature>
<organism evidence="16 17">
    <name type="scientific">Human papillomavirus 134</name>
    <dbReference type="NCBI Taxonomy" id="909333"/>
    <lineage>
        <taxon>Viruses</taxon>
        <taxon>Monodnaviria</taxon>
        <taxon>Shotokuvirae</taxon>
        <taxon>Cossaviricota</taxon>
        <taxon>Papovaviricetes</taxon>
        <taxon>Zurhausenvirales</taxon>
        <taxon>Papillomaviridae</taxon>
        <taxon>Firstpapillomavirinae</taxon>
        <taxon>Gammapapillomavirus</taxon>
        <taxon>Gammapapillomavirus 7</taxon>
    </lineage>
</organism>
<dbReference type="GO" id="GO:0042025">
    <property type="term" value="C:host cell nucleus"/>
    <property type="evidence" value="ECO:0007669"/>
    <property type="project" value="UniProtKB-SubCell"/>
</dbReference>
<evidence type="ECO:0000256" key="2">
    <source>
        <dbReference type="ARBA" id="ARBA00007794"/>
    </source>
</evidence>
<name>E7BQB0_9PAPI</name>
<feature type="compositionally biased region" description="Polar residues" evidence="13">
    <location>
        <begin position="255"/>
        <end position="266"/>
    </location>
</feature>
<evidence type="ECO:0000256" key="4">
    <source>
        <dbReference type="ARBA" id="ARBA00022518"/>
    </source>
</evidence>
<keyword evidence="11 12" id="KW-0804">Transcription</keyword>
<keyword evidence="3 12" id="KW-0678">Repressor</keyword>
<dbReference type="GO" id="GO:0003700">
    <property type="term" value="F:DNA-binding transcription factor activity"/>
    <property type="evidence" value="ECO:0007669"/>
    <property type="project" value="UniProtKB-UniRule"/>
</dbReference>
<evidence type="ECO:0000256" key="7">
    <source>
        <dbReference type="ARBA" id="ARBA00022705"/>
    </source>
</evidence>
<keyword evidence="10 12" id="KW-0010">Activator</keyword>
<dbReference type="InterPro" id="IPR012677">
    <property type="entry name" value="Nucleotide-bd_a/b_plait_sf"/>
</dbReference>
<comment type="function">
    <text evidence="12">Plays a role in the initiation of viral DNA replication. A dimer of E2 interacts with a dimer of E1 in order to improve specificity of E1 DNA binding activity. Once the complex recognizes and binds DNA at specific sites, the E2 dimer is removed from DNA. E2 also regulates viral transcription through binding to the E2RE response element (5'-ACCNNNNNNGGT-3') present in multiple copies in the regulatory regions of the viral genome. Activates or represses transcription depending on E2RE's position with regards to proximal promoter elements including the TATA-box. Repression occurs by sterically hindering the assembly of the transcription initiation complex.</text>
</comment>
<dbReference type="SUPFAM" id="SSF54957">
    <property type="entry name" value="Viral DNA-binding domain"/>
    <property type="match status" value="1"/>
</dbReference>
<feature type="region of interest" description="Disordered" evidence="13">
    <location>
        <begin position="196"/>
        <end position="319"/>
    </location>
</feature>
<comment type="PTM">
    <text evidence="12">Phosphorylated.</text>
</comment>
<evidence type="ECO:0000313" key="17">
    <source>
        <dbReference type="Proteomes" id="UP000131008"/>
    </source>
</evidence>
<evidence type="ECO:0000259" key="15">
    <source>
        <dbReference type="Pfam" id="PF00511"/>
    </source>
</evidence>
<evidence type="ECO:0000256" key="13">
    <source>
        <dbReference type="SAM" id="MobiDB-lite"/>
    </source>
</evidence>
<dbReference type="Proteomes" id="UP000131008">
    <property type="component" value="Segment"/>
</dbReference>
<evidence type="ECO:0000259" key="14">
    <source>
        <dbReference type="Pfam" id="PF00508"/>
    </source>
</evidence>
<sequence length="416" mass="47804">MESLTERFDAVQENLLELFESGSDNIEDQILYWNLMRKEGILLYYARQKGISRLGLQHVPSLAVSEFKAKQAIMMALQLESLKNSEFGREKWTLQDTSLELYNTEPEHTFKKGGQTVNVYYDNNEQNYYPYTLWKYIYYQTDNDQWHKAQSDVDYEGIYYQTADNIKHYYVTFDKDAARYSDSGVWTVKYNNRNISSTSITSTGGKSISSSYPTIGEGSNTLVAQTGETSQEGRRGGSRRTSSSTPRGKRRKTQISESSDTASISYTDGEGSPPQLRRRLRRGGEQRKQTTNGRRRRGGESSYPTPEEVGSRHRRPEGSYHSRLRELQEEARDPPVLIVRGSANTLKCWKNRCRQKHQSLFLMLSTVFSWVAKGPERIGHHRMLVAFTNSRQRQEFLTTVKIPKGTSFAFGNLFGL</sequence>
<dbReference type="InterPro" id="IPR035975">
    <property type="entry name" value="E2/EBNA1_C_sf"/>
</dbReference>
<evidence type="ECO:0000313" key="16">
    <source>
        <dbReference type="EMBL" id="ADQ85976.1"/>
    </source>
</evidence>
<dbReference type="InterPro" id="IPR033668">
    <property type="entry name" value="Reg_prot_E2"/>
</dbReference>
<evidence type="ECO:0000256" key="8">
    <source>
        <dbReference type="ARBA" id="ARBA00023015"/>
    </source>
</evidence>
<dbReference type="Pfam" id="PF00508">
    <property type="entry name" value="PPV_E2_N"/>
    <property type="match status" value="1"/>
</dbReference>
<reference evidence="16 17" key="1">
    <citation type="journal article" date="2011" name="J. Gen. Virol.">
        <title>Genomic characterization of ten novel cutaneous human papillomaviruses from keratotic lesions of immunosuppressed patients.</title>
        <authorList>
            <person name="Kohler A."/>
            <person name="Gottschling M."/>
            <person name="Manning K."/>
            <person name="Lehmann M.D."/>
            <person name="Schulz E."/>
            <person name="Kruger-Corcoran D."/>
            <person name="Stockfleth E."/>
            <person name="Nindl I."/>
        </authorList>
    </citation>
    <scope>NUCLEOTIDE SEQUENCE [LARGE SCALE GENOMIC DNA]</scope>
    <source>
        <strain evidence="16">39-65</strain>
    </source>
</reference>
<dbReference type="GeneID" id="10146757"/>
<dbReference type="KEGG" id="vg:10146757"/>
<dbReference type="EMBL" id="GU117634">
    <property type="protein sequence ID" value="ADQ85976.1"/>
    <property type="molecule type" value="Genomic_DNA"/>
</dbReference>
<gene>
    <name evidence="12 16" type="primary">E2</name>
</gene>
<dbReference type="OrthoDB" id="15886at10239"/>
<evidence type="ECO:0000256" key="10">
    <source>
        <dbReference type="ARBA" id="ARBA00023159"/>
    </source>
</evidence>
<comment type="caution">
    <text evidence="12">Lacks conserved residue(s) required for the propagation of feature annotation.</text>
</comment>
<evidence type="ECO:0000256" key="5">
    <source>
        <dbReference type="ARBA" id="ARBA00022553"/>
    </source>
</evidence>
<dbReference type="RefSeq" id="YP_004169294.1">
    <property type="nucleotide sequence ID" value="NC_014956.1"/>
</dbReference>
<dbReference type="GO" id="GO:0039693">
    <property type="term" value="P:viral DNA genome replication"/>
    <property type="evidence" value="ECO:0007669"/>
    <property type="project" value="UniProtKB-UniRule"/>
</dbReference>
<dbReference type="GO" id="GO:0003677">
    <property type="term" value="F:DNA binding"/>
    <property type="evidence" value="ECO:0007669"/>
    <property type="project" value="UniProtKB-UniRule"/>
</dbReference>
<keyword evidence="7 12" id="KW-0235">DNA replication</keyword>
<evidence type="ECO:0000256" key="9">
    <source>
        <dbReference type="ARBA" id="ARBA00023125"/>
    </source>
</evidence>
<evidence type="ECO:0000256" key="3">
    <source>
        <dbReference type="ARBA" id="ARBA00022491"/>
    </source>
</evidence>
<keyword evidence="8 12" id="KW-0805">Transcription regulation</keyword>
<proteinExistence type="inferred from homology"/>
<comment type="subunit">
    <text evidence="12">Binds DNA as homodimer. Interacts with protein E1; this interaction greatly increases E1 DNA-binding activity. Interacts with protein L1; this interaction enhances E2-dependent replication and transcription activation. Interacts with protein L2; this interaction inhibits E2 transcriptional activity but not DNA replication function E2. Interacts with protein E7; this interaction inhibits E7 oncogenic activity. Interacts with host TAF1; this interaction modulates E2-dependent transcriptional regulation. Interacts with host BRD4; this interaction mediates E2 transcriptional activation function. Additionally, the interaction with host BRD4 on mitotic chromosomes mediates tethering of the viral genome. Interacts with host TOPBP1; this interaction is required for optimal viral DNA replication.</text>
</comment>
<dbReference type="InterPro" id="IPR036050">
    <property type="entry name" value="Regulatory_protein_E2_N"/>
</dbReference>
<dbReference type="GO" id="GO:0000166">
    <property type="term" value="F:nucleotide binding"/>
    <property type="evidence" value="ECO:0007669"/>
    <property type="project" value="UniProtKB-UniRule"/>
</dbReference>
<protein>
    <recommendedName>
        <fullName evidence="12">Regulatory protein E2</fullName>
    </recommendedName>
</protein>
<dbReference type="InterPro" id="IPR001866">
    <property type="entry name" value="PPV_E2_N"/>
</dbReference>
<keyword evidence="5 12" id="KW-0597">Phosphoprotein</keyword>
<accession>E7BQB0</accession>
<dbReference type="Pfam" id="PF00511">
    <property type="entry name" value="PPV_E2_C"/>
    <property type="match status" value="1"/>
</dbReference>
<dbReference type="GO" id="GO:0006275">
    <property type="term" value="P:regulation of DNA replication"/>
    <property type="evidence" value="ECO:0007669"/>
    <property type="project" value="UniProtKB-UniRule"/>
</dbReference>
<feature type="region of interest" description="DNA-binding domain" evidence="12">
    <location>
        <begin position="333"/>
        <end position="416"/>
    </location>
</feature>
<dbReference type="InterPro" id="IPR042503">
    <property type="entry name" value="Regulatory_protein_E2_N_1"/>
</dbReference>
<dbReference type="SUPFAM" id="SSF51332">
    <property type="entry name" value="E2 regulatory, transactivation domain"/>
    <property type="match status" value="1"/>
</dbReference>
<dbReference type="GO" id="GO:0006260">
    <property type="term" value="P:DNA replication"/>
    <property type="evidence" value="ECO:0007669"/>
    <property type="project" value="UniProtKB-KW"/>
</dbReference>
<evidence type="ECO:0000256" key="1">
    <source>
        <dbReference type="ARBA" id="ARBA00004147"/>
    </source>
</evidence>
<dbReference type="Gene3D" id="1.10.287.30">
    <property type="entry name" value="E2 (early) protein, N terminal domain, subdomain 1"/>
    <property type="match status" value="1"/>
</dbReference>
<feature type="domain" description="Papillomavirus E2 C-terminal" evidence="15">
    <location>
        <begin position="335"/>
        <end position="411"/>
    </location>
</feature>
<evidence type="ECO:0000256" key="6">
    <source>
        <dbReference type="ARBA" id="ARBA00022562"/>
    </source>
</evidence>
<feature type="compositionally biased region" description="Low complexity" evidence="13">
    <location>
        <begin position="196"/>
        <end position="211"/>
    </location>
</feature>